<proteinExistence type="predicted"/>
<feature type="signal peptide" evidence="3">
    <location>
        <begin position="1"/>
        <end position="19"/>
    </location>
</feature>
<reference evidence="5 7" key="1">
    <citation type="submission" date="2022-04" db="EMBL/GenBank/DDBJ databases">
        <title>Chromosome-level reference genomes for two strains of Caenorhabditis briggsae: an improved platform for comparative genomics.</title>
        <authorList>
            <person name="Stevens L."/>
            <person name="Andersen E."/>
        </authorList>
    </citation>
    <scope>NUCLEOTIDE SEQUENCE [LARGE SCALE GENOMIC DNA]</scope>
    <source>
        <strain evidence="5">VX34</strain>
        <tissue evidence="5">Whole-organism</tissue>
    </source>
</reference>
<reference evidence="4 6" key="2">
    <citation type="submission" date="2022-05" db="EMBL/GenBank/DDBJ databases">
        <title>Chromosome-level reference genomes for two strains of Caenorhabditis briggsae: an improved platform for comparative genomics.</title>
        <authorList>
            <person name="Stevens L."/>
            <person name="Andersen E.C."/>
        </authorList>
    </citation>
    <scope>NUCLEOTIDE SEQUENCE [LARGE SCALE GENOMIC DNA]</scope>
    <source>
        <strain evidence="4">QX1410_ONT</strain>
        <tissue evidence="4">Whole-organism</tissue>
    </source>
</reference>
<feature type="chain" id="PRO_5044707264" evidence="3">
    <location>
        <begin position="20"/>
        <end position="249"/>
    </location>
</feature>
<dbReference type="OMA" id="HFCMFKK"/>
<name>A0AAE9FAF0_CAEBR</name>
<evidence type="ECO:0000313" key="6">
    <source>
        <dbReference type="Proteomes" id="UP000827892"/>
    </source>
</evidence>
<dbReference type="KEGG" id="cbr:CBG_10838"/>
<feature type="compositionally biased region" description="Acidic residues" evidence="2">
    <location>
        <begin position="203"/>
        <end position="225"/>
    </location>
</feature>
<evidence type="ECO:0000256" key="2">
    <source>
        <dbReference type="SAM" id="MobiDB-lite"/>
    </source>
</evidence>
<dbReference type="PANTHER" id="PTHR21105:SF1">
    <property type="entry name" value="SECRETED PROTEIN"/>
    <property type="match status" value="1"/>
</dbReference>
<feature type="region of interest" description="Disordered" evidence="2">
    <location>
        <begin position="176"/>
        <end position="249"/>
    </location>
</feature>
<dbReference type="SUPFAM" id="SSF57424">
    <property type="entry name" value="LDL receptor-like module"/>
    <property type="match status" value="1"/>
</dbReference>
<accession>A0AAE9FAF0</accession>
<evidence type="ECO:0000313" key="4">
    <source>
        <dbReference type="EMBL" id="ULT82807.1"/>
    </source>
</evidence>
<keyword evidence="7" id="KW-1185">Reference proteome</keyword>
<evidence type="ECO:0000313" key="7">
    <source>
        <dbReference type="Proteomes" id="UP000829354"/>
    </source>
</evidence>
<dbReference type="EMBL" id="CP092625">
    <property type="protein sequence ID" value="UMM42110.1"/>
    <property type="molecule type" value="Genomic_DNA"/>
</dbReference>
<dbReference type="EMBL" id="CP090896">
    <property type="protein sequence ID" value="ULT82807.1"/>
    <property type="molecule type" value="Genomic_DNA"/>
</dbReference>
<dbReference type="InterPro" id="IPR036055">
    <property type="entry name" value="LDL_receptor-like_sf"/>
</dbReference>
<dbReference type="Proteomes" id="UP000829354">
    <property type="component" value="Chromosome X"/>
</dbReference>
<organism evidence="5 7">
    <name type="scientific">Caenorhabditis briggsae</name>
    <dbReference type="NCBI Taxonomy" id="6238"/>
    <lineage>
        <taxon>Eukaryota</taxon>
        <taxon>Metazoa</taxon>
        <taxon>Ecdysozoa</taxon>
        <taxon>Nematoda</taxon>
        <taxon>Chromadorea</taxon>
        <taxon>Rhabditida</taxon>
        <taxon>Rhabditina</taxon>
        <taxon>Rhabditomorpha</taxon>
        <taxon>Rhabditoidea</taxon>
        <taxon>Rhabditidae</taxon>
        <taxon>Peloderinae</taxon>
        <taxon>Caenorhabditis</taxon>
    </lineage>
</organism>
<keyword evidence="1" id="KW-1015">Disulfide bond</keyword>
<protein>
    <submittedName>
        <fullName evidence="5">Uncharacterized protein</fullName>
    </submittedName>
</protein>
<evidence type="ECO:0000256" key="3">
    <source>
        <dbReference type="SAM" id="SignalP"/>
    </source>
</evidence>
<dbReference type="PANTHER" id="PTHR21105">
    <property type="entry name" value="GH16255P"/>
    <property type="match status" value="1"/>
</dbReference>
<gene>
    <name evidence="4" type="ORF">L3Y34_012210</name>
    <name evidence="5" type="ORF">L5515_018069</name>
</gene>
<dbReference type="Proteomes" id="UP000827892">
    <property type="component" value="Chromosome X"/>
</dbReference>
<evidence type="ECO:0000256" key="1">
    <source>
        <dbReference type="ARBA" id="ARBA00023157"/>
    </source>
</evidence>
<feature type="compositionally biased region" description="Basic residues" evidence="2">
    <location>
        <begin position="230"/>
        <end position="239"/>
    </location>
</feature>
<dbReference type="AlphaFoldDB" id="A0AAE9FAF0"/>
<keyword evidence="3" id="KW-0732">Signal</keyword>
<evidence type="ECO:0000313" key="5">
    <source>
        <dbReference type="EMBL" id="UMM42110.1"/>
    </source>
</evidence>
<sequence length="249" mass="29318">MCRWFTLLSLQYLVYLISAFGQEERNSLIRPIHPRRHKRTEQVRRPVVPRAPFVMWKNDLKCMTILERPGMACPKKNVDDPLEKTVCIEPYQLCDDMRDCPGAHDEEPHFCMFKKLEDAELRKLESEIILIIQNKEKQRPEFKDVIVKNDDATATTVPATPSTIQEPIREGIFRSSGLGKADKTPSWMLKQNAQEDMNKTVEESEEEEEEDEEEENEEQEEEEEAETKKIQHPRRRTTRHLFAIRAIRL</sequence>